<sequence>MFPKFDKRYKTKNSPPEKEEQDSRQDKNETSTVTVKEEKGMLPKFDKRYKSKNSPPKKEQDTRQDKNEASTVAVKRTKVMPLRPPHRMVTES</sequence>
<evidence type="ECO:0000313" key="3">
    <source>
        <dbReference type="Proteomes" id="UP001054837"/>
    </source>
</evidence>
<dbReference type="EMBL" id="BPLQ01011256">
    <property type="protein sequence ID" value="GIY57009.1"/>
    <property type="molecule type" value="Genomic_DNA"/>
</dbReference>
<name>A0AAV4UGX3_9ARAC</name>
<gene>
    <name evidence="2" type="ORF">CDAR_301901</name>
</gene>
<feature type="region of interest" description="Disordered" evidence="1">
    <location>
        <begin position="1"/>
        <end position="92"/>
    </location>
</feature>
<feature type="compositionally biased region" description="Basic and acidic residues" evidence="1">
    <location>
        <begin position="15"/>
        <end position="48"/>
    </location>
</feature>
<proteinExistence type="predicted"/>
<evidence type="ECO:0000256" key="1">
    <source>
        <dbReference type="SAM" id="MobiDB-lite"/>
    </source>
</evidence>
<organism evidence="2 3">
    <name type="scientific">Caerostris darwini</name>
    <dbReference type="NCBI Taxonomy" id="1538125"/>
    <lineage>
        <taxon>Eukaryota</taxon>
        <taxon>Metazoa</taxon>
        <taxon>Ecdysozoa</taxon>
        <taxon>Arthropoda</taxon>
        <taxon>Chelicerata</taxon>
        <taxon>Arachnida</taxon>
        <taxon>Araneae</taxon>
        <taxon>Araneomorphae</taxon>
        <taxon>Entelegynae</taxon>
        <taxon>Araneoidea</taxon>
        <taxon>Araneidae</taxon>
        <taxon>Caerostris</taxon>
    </lineage>
</organism>
<evidence type="ECO:0000313" key="2">
    <source>
        <dbReference type="EMBL" id="GIY57009.1"/>
    </source>
</evidence>
<accession>A0AAV4UGX3</accession>
<dbReference type="Proteomes" id="UP001054837">
    <property type="component" value="Unassembled WGS sequence"/>
</dbReference>
<protein>
    <submittedName>
        <fullName evidence="2">Uncharacterized protein</fullName>
    </submittedName>
</protein>
<feature type="compositionally biased region" description="Basic and acidic residues" evidence="1">
    <location>
        <begin position="56"/>
        <end position="68"/>
    </location>
</feature>
<dbReference type="AlphaFoldDB" id="A0AAV4UGX3"/>
<keyword evidence="3" id="KW-1185">Reference proteome</keyword>
<comment type="caution">
    <text evidence="2">The sequence shown here is derived from an EMBL/GenBank/DDBJ whole genome shotgun (WGS) entry which is preliminary data.</text>
</comment>
<reference evidence="2 3" key="1">
    <citation type="submission" date="2021-06" db="EMBL/GenBank/DDBJ databases">
        <title>Caerostris darwini draft genome.</title>
        <authorList>
            <person name="Kono N."/>
            <person name="Arakawa K."/>
        </authorList>
    </citation>
    <scope>NUCLEOTIDE SEQUENCE [LARGE SCALE GENOMIC DNA]</scope>
</reference>